<reference evidence="2" key="3">
    <citation type="submission" date="2020-12" db="UniProtKB">
        <authorList>
            <consortium name="EnsemblPlants"/>
        </authorList>
    </citation>
    <scope>IDENTIFICATION</scope>
</reference>
<reference evidence="1 3" key="1">
    <citation type="journal article" date="2008" name="Science">
        <title>The Physcomitrella genome reveals evolutionary insights into the conquest of land by plants.</title>
        <authorList>
            <person name="Rensing S."/>
            <person name="Lang D."/>
            <person name="Zimmer A."/>
            <person name="Terry A."/>
            <person name="Salamov A."/>
            <person name="Shapiro H."/>
            <person name="Nishiyama T."/>
            <person name="Perroud P.-F."/>
            <person name="Lindquist E."/>
            <person name="Kamisugi Y."/>
            <person name="Tanahashi T."/>
            <person name="Sakakibara K."/>
            <person name="Fujita T."/>
            <person name="Oishi K."/>
            <person name="Shin-I T."/>
            <person name="Kuroki Y."/>
            <person name="Toyoda A."/>
            <person name="Suzuki Y."/>
            <person name="Hashimoto A."/>
            <person name="Yamaguchi K."/>
            <person name="Sugano A."/>
            <person name="Kohara Y."/>
            <person name="Fujiyama A."/>
            <person name="Anterola A."/>
            <person name="Aoki S."/>
            <person name="Ashton N."/>
            <person name="Barbazuk W.B."/>
            <person name="Barker E."/>
            <person name="Bennetzen J."/>
            <person name="Bezanilla M."/>
            <person name="Blankenship R."/>
            <person name="Cho S.H."/>
            <person name="Dutcher S."/>
            <person name="Estelle M."/>
            <person name="Fawcett J.A."/>
            <person name="Gundlach H."/>
            <person name="Hanada K."/>
            <person name="Heyl A."/>
            <person name="Hicks K.A."/>
            <person name="Hugh J."/>
            <person name="Lohr M."/>
            <person name="Mayer K."/>
            <person name="Melkozernov A."/>
            <person name="Murata T."/>
            <person name="Nelson D."/>
            <person name="Pils B."/>
            <person name="Prigge M."/>
            <person name="Reiss B."/>
            <person name="Renner T."/>
            <person name="Rombauts S."/>
            <person name="Rushton P."/>
            <person name="Sanderfoot A."/>
            <person name="Schween G."/>
            <person name="Shiu S.-H."/>
            <person name="Stueber K."/>
            <person name="Theodoulou F.L."/>
            <person name="Tu H."/>
            <person name="Van de Peer Y."/>
            <person name="Verrier P.J."/>
            <person name="Waters E."/>
            <person name="Wood A."/>
            <person name="Yang L."/>
            <person name="Cove D."/>
            <person name="Cuming A."/>
            <person name="Hasebe M."/>
            <person name="Lucas S."/>
            <person name="Mishler D.B."/>
            <person name="Reski R."/>
            <person name="Grigoriev I."/>
            <person name="Quatrano R.S."/>
            <person name="Boore J.L."/>
        </authorList>
    </citation>
    <scope>NUCLEOTIDE SEQUENCE [LARGE SCALE GENOMIC DNA]</scope>
    <source>
        <strain evidence="2 3">cv. Gransden 2004</strain>
    </source>
</reference>
<dbReference type="EMBL" id="ABEU02000016">
    <property type="protein sequence ID" value="PNR37964.1"/>
    <property type="molecule type" value="Genomic_DNA"/>
</dbReference>
<proteinExistence type="predicted"/>
<gene>
    <name evidence="1" type="ORF">PHYPA_021074</name>
</gene>
<evidence type="ECO:0000313" key="3">
    <source>
        <dbReference type="Proteomes" id="UP000006727"/>
    </source>
</evidence>
<dbReference type="EnsemblPlants" id="Pp3c16_16518V3.1">
    <property type="protein sequence ID" value="PAC:32986649.CDS.1"/>
    <property type="gene ID" value="Pp3c16_16518"/>
</dbReference>
<dbReference type="InParanoid" id="A0A2K1J8W1"/>
<evidence type="ECO:0000313" key="1">
    <source>
        <dbReference type="EMBL" id="PNR37964.1"/>
    </source>
</evidence>
<evidence type="ECO:0000313" key="2">
    <source>
        <dbReference type="EnsemblPlants" id="PAC:32986649.CDS.1"/>
    </source>
</evidence>
<dbReference type="Gramene" id="Pp3c16_16518V3.1">
    <property type="protein sequence ID" value="PAC:32986649.CDS.1"/>
    <property type="gene ID" value="Pp3c16_16518"/>
</dbReference>
<reference evidence="1 3" key="2">
    <citation type="journal article" date="2018" name="Plant J.">
        <title>The Physcomitrella patens chromosome-scale assembly reveals moss genome structure and evolution.</title>
        <authorList>
            <person name="Lang D."/>
            <person name="Ullrich K.K."/>
            <person name="Murat F."/>
            <person name="Fuchs J."/>
            <person name="Jenkins J."/>
            <person name="Haas F.B."/>
            <person name="Piednoel M."/>
            <person name="Gundlach H."/>
            <person name="Van Bel M."/>
            <person name="Meyberg R."/>
            <person name="Vives C."/>
            <person name="Morata J."/>
            <person name="Symeonidi A."/>
            <person name="Hiss M."/>
            <person name="Muchero W."/>
            <person name="Kamisugi Y."/>
            <person name="Saleh O."/>
            <person name="Blanc G."/>
            <person name="Decker E.L."/>
            <person name="van Gessel N."/>
            <person name="Grimwood J."/>
            <person name="Hayes R.D."/>
            <person name="Graham S.W."/>
            <person name="Gunter L.E."/>
            <person name="McDaniel S.F."/>
            <person name="Hoernstein S.N.W."/>
            <person name="Larsson A."/>
            <person name="Li F.W."/>
            <person name="Perroud P.F."/>
            <person name="Phillips J."/>
            <person name="Ranjan P."/>
            <person name="Rokshar D.S."/>
            <person name="Rothfels C.J."/>
            <person name="Schneider L."/>
            <person name="Shu S."/>
            <person name="Stevenson D.W."/>
            <person name="Thummler F."/>
            <person name="Tillich M."/>
            <person name="Villarreal Aguilar J.C."/>
            <person name="Widiez T."/>
            <person name="Wong G.K."/>
            <person name="Wymore A."/>
            <person name="Zhang Y."/>
            <person name="Zimmer A.D."/>
            <person name="Quatrano R.S."/>
            <person name="Mayer K.F.X."/>
            <person name="Goodstein D."/>
            <person name="Casacuberta J.M."/>
            <person name="Vandepoele K."/>
            <person name="Reski R."/>
            <person name="Cuming A.C."/>
            <person name="Tuskan G.A."/>
            <person name="Maumus F."/>
            <person name="Salse J."/>
            <person name="Schmutz J."/>
            <person name="Rensing S.A."/>
        </authorList>
    </citation>
    <scope>NUCLEOTIDE SEQUENCE [LARGE SCALE GENOMIC DNA]</scope>
    <source>
        <strain evidence="2 3">cv. Gransden 2004</strain>
    </source>
</reference>
<organism evidence="1">
    <name type="scientific">Physcomitrium patens</name>
    <name type="common">Spreading-leaved earth moss</name>
    <name type="synonym">Physcomitrella patens</name>
    <dbReference type="NCBI Taxonomy" id="3218"/>
    <lineage>
        <taxon>Eukaryota</taxon>
        <taxon>Viridiplantae</taxon>
        <taxon>Streptophyta</taxon>
        <taxon>Embryophyta</taxon>
        <taxon>Bryophyta</taxon>
        <taxon>Bryophytina</taxon>
        <taxon>Bryopsida</taxon>
        <taxon>Funariidae</taxon>
        <taxon>Funariales</taxon>
        <taxon>Funariaceae</taxon>
        <taxon>Physcomitrium</taxon>
    </lineage>
</organism>
<dbReference type="AlphaFoldDB" id="A0A2K1J8W1"/>
<keyword evidence="3" id="KW-1185">Reference proteome</keyword>
<protein>
    <submittedName>
        <fullName evidence="1 2">Uncharacterized protein</fullName>
    </submittedName>
</protein>
<sequence length="133" mass="15386">MLTYGYFVLTFKGAEGATTALQQSPLHFGKYLIYLHPWRSQFDLEAPKRIRIPLWIQFLRLDDFCYQALLAVCSKIGEVVWASKQEDYLRKSCTPKICILVADVKNIPSSIILLIPRMAEEIEIFLEYEGIPK</sequence>
<name>A0A2K1J8W1_PHYPA</name>
<accession>A0A2K1J8W1</accession>
<dbReference type="Proteomes" id="UP000006727">
    <property type="component" value="Chromosome 16"/>
</dbReference>